<name>A0A284RUW4_ARMOS</name>
<dbReference type="InterPro" id="IPR045338">
    <property type="entry name" value="DUF6535"/>
</dbReference>
<keyword evidence="2" id="KW-0812">Transmembrane</keyword>
<evidence type="ECO:0000256" key="1">
    <source>
        <dbReference type="SAM" id="MobiDB-lite"/>
    </source>
</evidence>
<dbReference type="Pfam" id="PF20153">
    <property type="entry name" value="DUF6535"/>
    <property type="match status" value="1"/>
</dbReference>
<evidence type="ECO:0000256" key="2">
    <source>
        <dbReference type="SAM" id="Phobius"/>
    </source>
</evidence>
<sequence>MESSENRTEGPSHPPAGESAPAATGAEGTRSQNHAPSGTYFGLNRSHLDSWGVGAAPRDYKARYPPDPHGQEMSDNARIWPIYNEEAANFDANMLAEWRDTIDVLLVFAGLFSAVLTTFVAQTSQNMQLDYNQASTLLLFEILKATVSNGSQPSIPPSPTAFFSPSRSDEWINSLWFVSLTLSLITALVAVLVKQWLHQYVAIVSDSSARERARIRHMRYAGLQTWQVPMIIGLLPVLLHVSLALFFAGLTIFLFSLGMKVAWLISIIGAATYMAYVVALVLPLIHPYCPYKVPLTLYIHRLYQCIHHLYQYAYRLHQYGNSYLIPRIQYCIVFMRHYPYTHMFGRYRDYWLSVHYEKREEWKRQEQEERQERQKSLIPQKFLTLKEIERNYIQQYVAMTDAQSLIWLHSSTSNASVHQSVLQAISGMTGSIPATEDVSGFLVSLCQQIEHTVIALEPSPGAESELVELELYLRAFCRLRGHPIDTCSNEQLEMVSSLTTTEKVSAAFLGILQGPQHSSLTLHPAVWKTLFDVTISSPPLGRSALALELEIMQSLASPLTTNESNDPTTIDNLTDETRRHICDKLLAGWGYVWTQIPDIHRRLDIMLSLIPRISRRLLDSSHASDRKEVMETALAIFNGIVLLAYRPHFSMDGVLDSFAVLFSLLSSESEASDVDVDFEIFYFGISMVLFPWMDFGVGSQVDTPTIGVIGVERWRSERDVNIFANITLILINRRRERILYMWVGHSNARLWRRCLLRLIEWASGEDFRRWTFLKRVLAIVVIGELLTKLDSSDDNERLPRYDNEALTEVNQLPWLREIPSPAGSSSDEAPNRLEYSLIAAHPKFQEFLNSGHLSQEEVHIEDRGDTSSRRQLMKLCIKECRC</sequence>
<dbReference type="EMBL" id="FUEG01000017">
    <property type="protein sequence ID" value="SJL12527.1"/>
    <property type="molecule type" value="Genomic_DNA"/>
</dbReference>
<accession>A0A284RUW4</accession>
<evidence type="ECO:0000313" key="4">
    <source>
        <dbReference type="EMBL" id="SJL12527.1"/>
    </source>
</evidence>
<feature type="transmembrane region" description="Helical" evidence="2">
    <location>
        <begin position="228"/>
        <end position="255"/>
    </location>
</feature>
<feature type="transmembrane region" description="Helical" evidence="2">
    <location>
        <begin position="174"/>
        <end position="193"/>
    </location>
</feature>
<dbReference type="Proteomes" id="UP000219338">
    <property type="component" value="Unassembled WGS sequence"/>
</dbReference>
<dbReference type="AlphaFoldDB" id="A0A284RUW4"/>
<feature type="transmembrane region" description="Helical" evidence="2">
    <location>
        <begin position="104"/>
        <end position="121"/>
    </location>
</feature>
<protein>
    <recommendedName>
        <fullName evidence="3">DUF6535 domain-containing protein</fullName>
    </recommendedName>
</protein>
<feature type="domain" description="DUF6535" evidence="3">
    <location>
        <begin position="80"/>
        <end position="256"/>
    </location>
</feature>
<dbReference type="STRING" id="47428.A0A284RUW4"/>
<reference evidence="5" key="1">
    <citation type="journal article" date="2017" name="Nat. Ecol. Evol.">
        <title>Genome expansion and lineage-specific genetic innovations in the forest pathogenic fungi Armillaria.</title>
        <authorList>
            <person name="Sipos G."/>
            <person name="Prasanna A.N."/>
            <person name="Walter M.C."/>
            <person name="O'Connor E."/>
            <person name="Balint B."/>
            <person name="Krizsan K."/>
            <person name="Kiss B."/>
            <person name="Hess J."/>
            <person name="Varga T."/>
            <person name="Slot J."/>
            <person name="Riley R."/>
            <person name="Boka B."/>
            <person name="Rigling D."/>
            <person name="Barry K."/>
            <person name="Lee J."/>
            <person name="Mihaltcheva S."/>
            <person name="LaButti K."/>
            <person name="Lipzen A."/>
            <person name="Waldron R."/>
            <person name="Moloney N.M."/>
            <person name="Sperisen C."/>
            <person name="Kredics L."/>
            <person name="Vagvoelgyi C."/>
            <person name="Patrignani A."/>
            <person name="Fitzpatrick D."/>
            <person name="Nagy I."/>
            <person name="Doyle S."/>
            <person name="Anderson J.B."/>
            <person name="Grigoriev I.V."/>
            <person name="Gueldener U."/>
            <person name="Muensterkoetter M."/>
            <person name="Nagy L.G."/>
        </authorList>
    </citation>
    <scope>NUCLEOTIDE SEQUENCE [LARGE SCALE GENOMIC DNA]</scope>
    <source>
        <strain evidence="5">C18/9</strain>
    </source>
</reference>
<evidence type="ECO:0000259" key="3">
    <source>
        <dbReference type="Pfam" id="PF20153"/>
    </source>
</evidence>
<dbReference type="OrthoDB" id="10424147at2759"/>
<feature type="compositionally biased region" description="Basic and acidic residues" evidence="1">
    <location>
        <begin position="1"/>
        <end position="10"/>
    </location>
</feature>
<evidence type="ECO:0000313" key="5">
    <source>
        <dbReference type="Proteomes" id="UP000219338"/>
    </source>
</evidence>
<feature type="transmembrane region" description="Helical" evidence="2">
    <location>
        <begin position="261"/>
        <end position="285"/>
    </location>
</feature>
<keyword evidence="2" id="KW-1133">Transmembrane helix</keyword>
<gene>
    <name evidence="4" type="ORF">ARMOST_15954</name>
</gene>
<keyword evidence="5" id="KW-1185">Reference proteome</keyword>
<organism evidence="4 5">
    <name type="scientific">Armillaria ostoyae</name>
    <name type="common">Armillaria root rot fungus</name>
    <dbReference type="NCBI Taxonomy" id="47428"/>
    <lineage>
        <taxon>Eukaryota</taxon>
        <taxon>Fungi</taxon>
        <taxon>Dikarya</taxon>
        <taxon>Basidiomycota</taxon>
        <taxon>Agaricomycotina</taxon>
        <taxon>Agaricomycetes</taxon>
        <taxon>Agaricomycetidae</taxon>
        <taxon>Agaricales</taxon>
        <taxon>Marasmiineae</taxon>
        <taxon>Physalacriaceae</taxon>
        <taxon>Armillaria</taxon>
    </lineage>
</organism>
<proteinExistence type="predicted"/>
<feature type="region of interest" description="Disordered" evidence="1">
    <location>
        <begin position="1"/>
        <end position="39"/>
    </location>
</feature>
<keyword evidence="2" id="KW-0472">Membrane</keyword>